<evidence type="ECO:0000256" key="1">
    <source>
        <dbReference type="SAM" id="Phobius"/>
    </source>
</evidence>
<evidence type="ECO:0000313" key="2">
    <source>
        <dbReference type="EMBL" id="KAG0567624.1"/>
    </source>
</evidence>
<protein>
    <submittedName>
        <fullName evidence="2">Uncharacterized protein</fullName>
    </submittedName>
</protein>
<gene>
    <name evidence="2" type="ORF">KC19_7G149300</name>
</gene>
<keyword evidence="1" id="KW-1133">Transmembrane helix</keyword>
<dbReference type="Proteomes" id="UP000822688">
    <property type="component" value="Chromosome 7"/>
</dbReference>
<organism evidence="2 3">
    <name type="scientific">Ceratodon purpureus</name>
    <name type="common">Fire moss</name>
    <name type="synonym">Dicranum purpureum</name>
    <dbReference type="NCBI Taxonomy" id="3225"/>
    <lineage>
        <taxon>Eukaryota</taxon>
        <taxon>Viridiplantae</taxon>
        <taxon>Streptophyta</taxon>
        <taxon>Embryophyta</taxon>
        <taxon>Bryophyta</taxon>
        <taxon>Bryophytina</taxon>
        <taxon>Bryopsida</taxon>
        <taxon>Dicranidae</taxon>
        <taxon>Pseudoditrichales</taxon>
        <taxon>Ditrichaceae</taxon>
        <taxon>Ceratodon</taxon>
    </lineage>
</organism>
<accession>A0A8T0HBB2</accession>
<dbReference type="AlphaFoldDB" id="A0A8T0HBB2"/>
<dbReference type="EMBL" id="CM026428">
    <property type="protein sequence ID" value="KAG0567624.1"/>
    <property type="molecule type" value="Genomic_DNA"/>
</dbReference>
<name>A0A8T0HBB2_CERPU</name>
<reference evidence="2" key="1">
    <citation type="submission" date="2020-06" db="EMBL/GenBank/DDBJ databases">
        <title>WGS assembly of Ceratodon purpureus strain R40.</title>
        <authorList>
            <person name="Carey S.B."/>
            <person name="Jenkins J."/>
            <person name="Shu S."/>
            <person name="Lovell J.T."/>
            <person name="Sreedasyam A."/>
            <person name="Maumus F."/>
            <person name="Tiley G.P."/>
            <person name="Fernandez-Pozo N."/>
            <person name="Barry K."/>
            <person name="Chen C."/>
            <person name="Wang M."/>
            <person name="Lipzen A."/>
            <person name="Daum C."/>
            <person name="Saski C.A."/>
            <person name="Payton A.C."/>
            <person name="Mcbreen J.C."/>
            <person name="Conrad R.E."/>
            <person name="Kollar L.M."/>
            <person name="Olsson S."/>
            <person name="Huttunen S."/>
            <person name="Landis J.B."/>
            <person name="Wickett N.J."/>
            <person name="Johnson M.G."/>
            <person name="Rensing S.A."/>
            <person name="Grimwood J."/>
            <person name="Schmutz J."/>
            <person name="Mcdaniel S.F."/>
        </authorList>
    </citation>
    <scope>NUCLEOTIDE SEQUENCE</scope>
    <source>
        <strain evidence="2">R40</strain>
    </source>
</reference>
<keyword evidence="1" id="KW-0472">Membrane</keyword>
<keyword evidence="3" id="KW-1185">Reference proteome</keyword>
<keyword evidence="1" id="KW-0812">Transmembrane</keyword>
<proteinExistence type="predicted"/>
<feature type="transmembrane region" description="Helical" evidence="1">
    <location>
        <begin position="30"/>
        <end position="49"/>
    </location>
</feature>
<evidence type="ECO:0000313" key="3">
    <source>
        <dbReference type="Proteomes" id="UP000822688"/>
    </source>
</evidence>
<sequence>MRAGILYKYVKPKPLKEVGLLCTVQSPKPMWLILSCLLCVVIGFIASLIDVQIYFSCSGICQAVLKVLYEMYVHAMENCDLTQKQVSVREGIFPFQNGL</sequence>
<comment type="caution">
    <text evidence="2">The sequence shown here is derived from an EMBL/GenBank/DDBJ whole genome shotgun (WGS) entry which is preliminary data.</text>
</comment>